<feature type="coiled-coil region" evidence="1">
    <location>
        <begin position="56"/>
        <end position="83"/>
    </location>
</feature>
<dbReference type="Proteomes" id="UP000023152">
    <property type="component" value="Unassembled WGS sequence"/>
</dbReference>
<evidence type="ECO:0000313" key="3">
    <source>
        <dbReference type="EMBL" id="ETO19449.1"/>
    </source>
</evidence>
<keyword evidence="1" id="KW-0175">Coiled coil</keyword>
<feature type="compositionally biased region" description="Polar residues" evidence="2">
    <location>
        <begin position="1"/>
        <end position="16"/>
    </location>
</feature>
<sequence>MGTACSPGTDNQTQETNMERPATKSDGGEDETGMLAVTPEQLKAMTDQIIELSGRTAHLEQQLEEEKVRYLKLEERHSQLETDLSSDRTVEKNASEVVYFNNQICQGLGSLFKTFLTAEERNSEFSEDELSTVIISDLLIDKFNLKGICIFFVCCLYYL</sequence>
<feature type="compositionally biased region" description="Basic and acidic residues" evidence="2">
    <location>
        <begin position="17"/>
        <end position="27"/>
    </location>
</feature>
<dbReference type="EMBL" id="ASPP01013668">
    <property type="protein sequence ID" value="ETO19449.1"/>
    <property type="molecule type" value="Genomic_DNA"/>
</dbReference>
<evidence type="ECO:0000256" key="1">
    <source>
        <dbReference type="SAM" id="Coils"/>
    </source>
</evidence>
<proteinExistence type="predicted"/>
<name>X6N162_RETFI</name>
<protein>
    <submittedName>
        <fullName evidence="3">Uncharacterized protein</fullName>
    </submittedName>
</protein>
<accession>X6N162</accession>
<evidence type="ECO:0000256" key="2">
    <source>
        <dbReference type="SAM" id="MobiDB-lite"/>
    </source>
</evidence>
<dbReference type="AlphaFoldDB" id="X6N162"/>
<reference evidence="3 4" key="1">
    <citation type="journal article" date="2013" name="Curr. Biol.">
        <title>The Genome of the Foraminiferan Reticulomyxa filosa.</title>
        <authorList>
            <person name="Glockner G."/>
            <person name="Hulsmann N."/>
            <person name="Schleicher M."/>
            <person name="Noegel A.A."/>
            <person name="Eichinger L."/>
            <person name="Gallinger C."/>
            <person name="Pawlowski J."/>
            <person name="Sierra R."/>
            <person name="Euteneuer U."/>
            <person name="Pillet L."/>
            <person name="Moustafa A."/>
            <person name="Platzer M."/>
            <person name="Groth M."/>
            <person name="Szafranski K."/>
            <person name="Schliwa M."/>
        </authorList>
    </citation>
    <scope>NUCLEOTIDE SEQUENCE [LARGE SCALE GENOMIC DNA]</scope>
</reference>
<keyword evidence="4" id="KW-1185">Reference proteome</keyword>
<evidence type="ECO:0000313" key="4">
    <source>
        <dbReference type="Proteomes" id="UP000023152"/>
    </source>
</evidence>
<comment type="caution">
    <text evidence="3">The sequence shown here is derived from an EMBL/GenBank/DDBJ whole genome shotgun (WGS) entry which is preliminary data.</text>
</comment>
<gene>
    <name evidence="3" type="ORF">RFI_17785</name>
</gene>
<feature type="region of interest" description="Disordered" evidence="2">
    <location>
        <begin position="1"/>
        <end position="34"/>
    </location>
</feature>
<organism evidence="3 4">
    <name type="scientific">Reticulomyxa filosa</name>
    <dbReference type="NCBI Taxonomy" id="46433"/>
    <lineage>
        <taxon>Eukaryota</taxon>
        <taxon>Sar</taxon>
        <taxon>Rhizaria</taxon>
        <taxon>Retaria</taxon>
        <taxon>Foraminifera</taxon>
        <taxon>Monothalamids</taxon>
        <taxon>Reticulomyxidae</taxon>
        <taxon>Reticulomyxa</taxon>
    </lineage>
</organism>